<dbReference type="InterPro" id="IPR017592">
    <property type="entry name" value="Pilus_assmbl_Flp-typ_CpaB"/>
</dbReference>
<dbReference type="Proteomes" id="UP001054820">
    <property type="component" value="Chromosome"/>
</dbReference>
<dbReference type="RefSeq" id="WP_237261457.1">
    <property type="nucleotide sequence ID" value="NZ_AP024202.1"/>
</dbReference>
<dbReference type="Pfam" id="PF16976">
    <property type="entry name" value="RcpC"/>
    <property type="match status" value="1"/>
</dbReference>
<accession>A0ABM7MEW2</accession>
<dbReference type="InterPro" id="IPR013974">
    <property type="entry name" value="SAF"/>
</dbReference>
<keyword evidence="1" id="KW-0812">Transmembrane</keyword>
<dbReference type="Pfam" id="PF08666">
    <property type="entry name" value="SAF"/>
    <property type="match status" value="1"/>
</dbReference>
<keyword evidence="1" id="KW-0472">Membrane</keyword>
<dbReference type="NCBIfam" id="TIGR03177">
    <property type="entry name" value="pilus_cpaB"/>
    <property type="match status" value="1"/>
</dbReference>
<feature type="domain" description="SAF" evidence="2">
    <location>
        <begin position="54"/>
        <end position="117"/>
    </location>
</feature>
<gene>
    <name evidence="3" type="ORF">THMIRHAM_17560</name>
</gene>
<dbReference type="CDD" id="cd11614">
    <property type="entry name" value="SAF_CpaB_FlgA_like"/>
    <property type="match status" value="1"/>
</dbReference>
<name>A0ABM7MEW2_9GAMM</name>
<evidence type="ECO:0000259" key="2">
    <source>
        <dbReference type="SMART" id="SM00858"/>
    </source>
</evidence>
<dbReference type="Gene3D" id="3.90.1210.10">
    <property type="entry name" value="Antifreeze-like/N-acetylneuraminic acid synthase C-terminal domain"/>
    <property type="match status" value="1"/>
</dbReference>
<feature type="transmembrane region" description="Helical" evidence="1">
    <location>
        <begin position="9"/>
        <end position="29"/>
    </location>
</feature>
<dbReference type="EMBL" id="AP024202">
    <property type="protein sequence ID" value="BCN93971.1"/>
    <property type="molecule type" value="Genomic_DNA"/>
</dbReference>
<evidence type="ECO:0000313" key="3">
    <source>
        <dbReference type="EMBL" id="BCN93971.1"/>
    </source>
</evidence>
<protein>
    <recommendedName>
        <fullName evidence="2">SAF domain-containing protein</fullName>
    </recommendedName>
</protein>
<dbReference type="SMART" id="SM00858">
    <property type="entry name" value="SAF"/>
    <property type="match status" value="1"/>
</dbReference>
<dbReference type="InterPro" id="IPR031571">
    <property type="entry name" value="RcpC_dom"/>
</dbReference>
<reference evidence="3" key="1">
    <citation type="journal article" date="2022" name="Arch. Microbiol.">
        <title>Thiomicrorhabdus immobilis sp. nov., a mesophilic sulfur-oxidizing bacterium isolated from sediment of a brackish lake in northern Japan.</title>
        <authorList>
            <person name="Kojima H."/>
            <person name="Mochizuki J."/>
            <person name="Kanda M."/>
            <person name="Watanabe T."/>
            <person name="Fukui M."/>
        </authorList>
    </citation>
    <scope>NUCLEOTIDE SEQUENCE</scope>
    <source>
        <strain evidence="3">Am19</strain>
    </source>
</reference>
<sequence length="294" mass="32380">MKIQRSDLVLYGVASLFAILAVGLVYSYVENRVAEVESKTEVKTVTVIEKPELRSIVVASRDLYRGEVIEAADMKILMVPTEGVVAEGVVVDPNAVIGHITKQPIYAGEWLIDKKFGLQGEKQGRIESLLEPGMRAMRIPVSAESGLLGMLNPSDHVDVISVFESADGKRMISRTILQNIEVLSIGQVNRMGSLTEKQNEQANDRKHGEAFVKASMVALNVNTFEAEQLALAINVGAIHLALRAPEDVDVVKTDGVNVQVIERSKQRPPKYKPKQERDVIQIMQGDNVQEVITQ</sequence>
<organism evidence="3 4">
    <name type="scientific">Thiomicrorhabdus immobilis</name>
    <dbReference type="NCBI Taxonomy" id="2791037"/>
    <lineage>
        <taxon>Bacteria</taxon>
        <taxon>Pseudomonadati</taxon>
        <taxon>Pseudomonadota</taxon>
        <taxon>Gammaproteobacteria</taxon>
        <taxon>Thiotrichales</taxon>
        <taxon>Piscirickettsiaceae</taxon>
        <taxon>Thiomicrorhabdus</taxon>
    </lineage>
</organism>
<evidence type="ECO:0000256" key="1">
    <source>
        <dbReference type="SAM" id="Phobius"/>
    </source>
</evidence>
<evidence type="ECO:0000313" key="4">
    <source>
        <dbReference type="Proteomes" id="UP001054820"/>
    </source>
</evidence>
<proteinExistence type="predicted"/>
<keyword evidence="4" id="KW-1185">Reference proteome</keyword>
<keyword evidence="1" id="KW-1133">Transmembrane helix</keyword>